<keyword evidence="2" id="KW-1185">Reference proteome</keyword>
<evidence type="ECO:0000313" key="1">
    <source>
        <dbReference type="EMBL" id="KAF6165768.1"/>
    </source>
</evidence>
<name>A0A7J7NFX2_9MAGN</name>
<evidence type="ECO:0000313" key="2">
    <source>
        <dbReference type="Proteomes" id="UP000541444"/>
    </source>
</evidence>
<gene>
    <name evidence="1" type="ORF">GIB67_012665</name>
</gene>
<feature type="non-terminal residue" evidence="1">
    <location>
        <position position="1"/>
    </location>
</feature>
<sequence length="86" mass="9669">DTWSILSNARQLLPNINSSHIKSGNVSISHLRTYLTVADDQKDDITIARVFILFMMGHLWFQTANNTISLRYLAAVADLDSAAQYD</sequence>
<dbReference type="EMBL" id="JACGCM010000816">
    <property type="protein sequence ID" value="KAF6165768.1"/>
    <property type="molecule type" value="Genomic_DNA"/>
</dbReference>
<dbReference type="Proteomes" id="UP000541444">
    <property type="component" value="Unassembled WGS sequence"/>
</dbReference>
<dbReference type="AlphaFoldDB" id="A0A7J7NFX2"/>
<reference evidence="1 2" key="1">
    <citation type="journal article" date="2020" name="IScience">
        <title>Genome Sequencing of the Endangered Kingdonia uniflora (Circaeasteraceae, Ranunculales) Reveals Potential Mechanisms of Evolutionary Specialization.</title>
        <authorList>
            <person name="Sun Y."/>
            <person name="Deng T."/>
            <person name="Zhang A."/>
            <person name="Moore M.J."/>
            <person name="Landis J.B."/>
            <person name="Lin N."/>
            <person name="Zhang H."/>
            <person name="Zhang X."/>
            <person name="Huang J."/>
            <person name="Zhang X."/>
            <person name="Sun H."/>
            <person name="Wang H."/>
        </authorList>
    </citation>
    <scope>NUCLEOTIDE SEQUENCE [LARGE SCALE GENOMIC DNA]</scope>
    <source>
        <strain evidence="1">TB1705</strain>
        <tissue evidence="1">Leaf</tissue>
    </source>
</reference>
<protein>
    <submittedName>
        <fullName evidence="1">Uncharacterized protein</fullName>
    </submittedName>
</protein>
<accession>A0A7J7NFX2</accession>
<comment type="caution">
    <text evidence="1">The sequence shown here is derived from an EMBL/GenBank/DDBJ whole genome shotgun (WGS) entry which is preliminary data.</text>
</comment>
<proteinExistence type="predicted"/>
<organism evidence="1 2">
    <name type="scientific">Kingdonia uniflora</name>
    <dbReference type="NCBI Taxonomy" id="39325"/>
    <lineage>
        <taxon>Eukaryota</taxon>
        <taxon>Viridiplantae</taxon>
        <taxon>Streptophyta</taxon>
        <taxon>Embryophyta</taxon>
        <taxon>Tracheophyta</taxon>
        <taxon>Spermatophyta</taxon>
        <taxon>Magnoliopsida</taxon>
        <taxon>Ranunculales</taxon>
        <taxon>Circaeasteraceae</taxon>
        <taxon>Kingdonia</taxon>
    </lineage>
</organism>